<dbReference type="AlphaFoldDB" id="A0A8T2Q8G0"/>
<dbReference type="InterPro" id="IPR001870">
    <property type="entry name" value="B30.2/SPRY"/>
</dbReference>
<keyword evidence="3" id="KW-1185">Reference proteome</keyword>
<dbReference type="Pfam" id="PF00622">
    <property type="entry name" value="SPRY"/>
    <property type="match status" value="1"/>
</dbReference>
<dbReference type="Proteomes" id="UP000825935">
    <property type="component" value="Chromosome 37"/>
</dbReference>
<dbReference type="InterPro" id="IPR044736">
    <property type="entry name" value="Gid1/RanBPM/SPLA_SPRY"/>
</dbReference>
<feature type="domain" description="B30.2/SPRY" evidence="1">
    <location>
        <begin position="210"/>
        <end position="418"/>
    </location>
</feature>
<dbReference type="InterPro" id="IPR050618">
    <property type="entry name" value="Ubq-SigPath_Reg"/>
</dbReference>
<dbReference type="InterPro" id="IPR003877">
    <property type="entry name" value="SPRY_dom"/>
</dbReference>
<evidence type="ECO:0000313" key="3">
    <source>
        <dbReference type="Proteomes" id="UP000825935"/>
    </source>
</evidence>
<dbReference type="OrthoDB" id="258495at2759"/>
<dbReference type="Gene3D" id="2.60.120.920">
    <property type="match status" value="1"/>
</dbReference>
<sequence>MLHWMFSLEVGLPAAIAFIATIAILCNSYCCHHFGKHENRGCMPSGHGDIHASREERDSLHASHENKTARGIHLNAPHKDKKDDLDAALRPSKKILAVKAYSTRPFDWSDHPGLVAEAVEHGWSAFAFVYRCSTCSLSLKFWEMSKSSCKHELEPDVTWEASSDSLYMQKLWFNPGQVSTKEDCIFLFQSLQAALPLPGPPLDYLPFPQEGYYEITIVADGSMDARRSSYTENEQLDIMSRHLLSGKWRDSEATDNAKSDSKVEMQLKRNISRNSRLSEALQNLSSHGDSVFFPNKHPSKENLQTLAIGLGIGGALPLRLPGLNHGSIGFHSNGRIYLNGVHIDKEPTVSVADCVWGAINTTVGCGFDPCSRNVFFTVDGERVYDVLASTNDFGHPLFPTVAANYNVALLVNFGQNPFEYTHANSLRIPDPGIHKVHTWYGNARGDISNEDSGDLFSMGRMDSQRFTETQPQGLLDIRHKYTSSEADSDLFEIVLDPQSH</sequence>
<dbReference type="EMBL" id="CM035442">
    <property type="protein sequence ID" value="KAH7279918.1"/>
    <property type="molecule type" value="Genomic_DNA"/>
</dbReference>
<evidence type="ECO:0000259" key="1">
    <source>
        <dbReference type="PROSITE" id="PS50188"/>
    </source>
</evidence>
<accession>A0A8T2Q8G0</accession>
<reference evidence="2" key="1">
    <citation type="submission" date="2021-08" db="EMBL/GenBank/DDBJ databases">
        <title>WGS assembly of Ceratopteris richardii.</title>
        <authorList>
            <person name="Marchant D.B."/>
            <person name="Chen G."/>
            <person name="Jenkins J."/>
            <person name="Shu S."/>
            <person name="Leebens-Mack J."/>
            <person name="Grimwood J."/>
            <person name="Schmutz J."/>
            <person name="Soltis P."/>
            <person name="Soltis D."/>
            <person name="Chen Z.-H."/>
        </authorList>
    </citation>
    <scope>NUCLEOTIDE SEQUENCE</scope>
    <source>
        <strain evidence="2">Whitten #5841</strain>
        <tissue evidence="2">Leaf</tissue>
    </source>
</reference>
<dbReference type="InterPro" id="IPR013320">
    <property type="entry name" value="ConA-like_dom_sf"/>
</dbReference>
<dbReference type="CDD" id="cd12885">
    <property type="entry name" value="SPRY_RanBP_like"/>
    <property type="match status" value="1"/>
</dbReference>
<protein>
    <recommendedName>
        <fullName evidence="1">B30.2/SPRY domain-containing protein</fullName>
    </recommendedName>
</protein>
<comment type="caution">
    <text evidence="2">The sequence shown here is derived from an EMBL/GenBank/DDBJ whole genome shotgun (WGS) entry which is preliminary data.</text>
</comment>
<gene>
    <name evidence="2" type="ORF">KP509_37G043600</name>
</gene>
<proteinExistence type="predicted"/>
<dbReference type="OMA" id="LSWEVCQ"/>
<organism evidence="2 3">
    <name type="scientific">Ceratopteris richardii</name>
    <name type="common">Triangle waterfern</name>
    <dbReference type="NCBI Taxonomy" id="49495"/>
    <lineage>
        <taxon>Eukaryota</taxon>
        <taxon>Viridiplantae</taxon>
        <taxon>Streptophyta</taxon>
        <taxon>Embryophyta</taxon>
        <taxon>Tracheophyta</taxon>
        <taxon>Polypodiopsida</taxon>
        <taxon>Polypodiidae</taxon>
        <taxon>Polypodiales</taxon>
        <taxon>Pteridineae</taxon>
        <taxon>Pteridaceae</taxon>
        <taxon>Parkerioideae</taxon>
        <taxon>Ceratopteris</taxon>
    </lineage>
</organism>
<dbReference type="InterPro" id="IPR043136">
    <property type="entry name" value="B30.2/SPRY_sf"/>
</dbReference>
<name>A0A8T2Q8G0_CERRI</name>
<dbReference type="PANTHER" id="PTHR12864">
    <property type="entry name" value="RAN BINDING PROTEIN 9-RELATED"/>
    <property type="match status" value="1"/>
</dbReference>
<dbReference type="PROSITE" id="PS50188">
    <property type="entry name" value="B302_SPRY"/>
    <property type="match status" value="1"/>
</dbReference>
<dbReference type="SUPFAM" id="SSF49899">
    <property type="entry name" value="Concanavalin A-like lectins/glucanases"/>
    <property type="match status" value="1"/>
</dbReference>
<evidence type="ECO:0000313" key="2">
    <source>
        <dbReference type="EMBL" id="KAH7279918.1"/>
    </source>
</evidence>